<dbReference type="Proteomes" id="UP001595882">
    <property type="component" value="Unassembled WGS sequence"/>
</dbReference>
<accession>A0ABV8WUW3</accession>
<proteinExistence type="predicted"/>
<protein>
    <submittedName>
        <fullName evidence="1">BREX-3 system P-loop-containing protein BrxF</fullName>
    </submittedName>
</protein>
<dbReference type="InterPro" id="IPR048067">
    <property type="entry name" value="BREX_3_BrxF"/>
</dbReference>
<evidence type="ECO:0000313" key="2">
    <source>
        <dbReference type="Proteomes" id="UP001595882"/>
    </source>
</evidence>
<sequence length="147" mass="17681">MQAVYKELDYIHMRRHQLMLLVTNNFKKDINFFSDILDVPYVNINFELSEMLKDLPLKRRPRKVNELLKKIVREKNADTLVLDHIEILFDSQLQQNPILLLEDISRNFTLIVGWKGQYYNRKLVYGEPEHDEYFTHDNTEGIIIEMK</sequence>
<gene>
    <name evidence="1" type="primary">brxF</name>
    <name evidence="1" type="ORF">ACFOY7_04765</name>
</gene>
<evidence type="ECO:0000313" key="1">
    <source>
        <dbReference type="EMBL" id="MFC4402376.1"/>
    </source>
</evidence>
<name>A0ABV8WUW3_9BACI</name>
<dbReference type="RefSeq" id="WP_390252043.1">
    <property type="nucleotide sequence ID" value="NZ_JBHSDT010000004.1"/>
</dbReference>
<keyword evidence="2" id="KW-1185">Reference proteome</keyword>
<dbReference type="NCBIfam" id="NF033453">
    <property type="entry name" value="BREX_3_BrxF"/>
    <property type="match status" value="1"/>
</dbReference>
<reference evidence="2" key="1">
    <citation type="journal article" date="2019" name="Int. J. Syst. Evol. Microbiol.">
        <title>The Global Catalogue of Microorganisms (GCM) 10K type strain sequencing project: providing services to taxonomists for standard genome sequencing and annotation.</title>
        <authorList>
            <consortium name="The Broad Institute Genomics Platform"/>
            <consortium name="The Broad Institute Genome Sequencing Center for Infectious Disease"/>
            <person name="Wu L."/>
            <person name="Ma J."/>
        </authorList>
    </citation>
    <scope>NUCLEOTIDE SEQUENCE [LARGE SCALE GENOMIC DNA]</scope>
    <source>
        <strain evidence="2">CCUG 37865</strain>
    </source>
</reference>
<comment type="caution">
    <text evidence="1">The sequence shown here is derived from an EMBL/GenBank/DDBJ whole genome shotgun (WGS) entry which is preliminary data.</text>
</comment>
<organism evidence="1 2">
    <name type="scientific">Gracilibacillus xinjiangensis</name>
    <dbReference type="NCBI Taxonomy" id="1193282"/>
    <lineage>
        <taxon>Bacteria</taxon>
        <taxon>Bacillati</taxon>
        <taxon>Bacillota</taxon>
        <taxon>Bacilli</taxon>
        <taxon>Bacillales</taxon>
        <taxon>Bacillaceae</taxon>
        <taxon>Gracilibacillus</taxon>
    </lineage>
</organism>
<dbReference type="EMBL" id="JBHSDT010000004">
    <property type="protein sequence ID" value="MFC4402376.1"/>
    <property type="molecule type" value="Genomic_DNA"/>
</dbReference>